<dbReference type="AlphaFoldDB" id="A0A2A7BV33"/>
<dbReference type="EMBL" id="NVPQ01000015">
    <property type="protein sequence ID" value="PDY42229.1"/>
    <property type="molecule type" value="Genomic_DNA"/>
</dbReference>
<protein>
    <submittedName>
        <fullName evidence="2">Uncharacterized protein</fullName>
    </submittedName>
</protein>
<name>A0A2A7BV33_9BACI</name>
<keyword evidence="1" id="KW-1133">Transmembrane helix</keyword>
<proteinExistence type="predicted"/>
<organism evidence="2">
    <name type="scientific">Bacillus wiedmannii</name>
    <dbReference type="NCBI Taxonomy" id="1890302"/>
    <lineage>
        <taxon>Bacteria</taxon>
        <taxon>Bacillati</taxon>
        <taxon>Bacillota</taxon>
        <taxon>Bacilli</taxon>
        <taxon>Bacillales</taxon>
        <taxon>Bacillaceae</taxon>
        <taxon>Bacillus</taxon>
        <taxon>Bacillus cereus group</taxon>
    </lineage>
</organism>
<feature type="transmembrane region" description="Helical" evidence="1">
    <location>
        <begin position="6"/>
        <end position="26"/>
    </location>
</feature>
<accession>A0A2A7BV33</accession>
<comment type="caution">
    <text evidence="2">The sequence shown here is derived from an EMBL/GenBank/DDBJ whole genome shotgun (WGS) entry which is preliminary data.</text>
</comment>
<evidence type="ECO:0000313" key="2">
    <source>
        <dbReference type="EMBL" id="PDY42229.1"/>
    </source>
</evidence>
<reference evidence="2" key="1">
    <citation type="submission" date="2017-09" db="EMBL/GenBank/DDBJ databases">
        <title>Large-scale bioinformatics analysis of Bacillus genomes uncovers conserved roles of natural products in bacterial physiology.</title>
        <authorList>
            <consortium name="Agbiome Team Llc"/>
            <person name="Bleich R.M."/>
            <person name="Grubbs K.J."/>
            <person name="Santa Maria K.C."/>
            <person name="Allen S.E."/>
            <person name="Farag S."/>
            <person name="Shank E.A."/>
            <person name="Bowers A."/>
        </authorList>
    </citation>
    <scope>NUCLEOTIDE SEQUENCE [LARGE SCALE GENOMIC DNA]</scope>
    <source>
        <strain evidence="2">AFS098222</strain>
    </source>
</reference>
<gene>
    <name evidence="2" type="ORF">COO17_07830</name>
</gene>
<dbReference type="Proteomes" id="UP000220111">
    <property type="component" value="Unassembled WGS sequence"/>
</dbReference>
<keyword evidence="1" id="KW-0812">Transmembrane</keyword>
<sequence>MAVTSNNALKIKLLMYFVLGIILYVYGQKVMRGKLIDLTYEIVYSKRMEIVKKLLEFSYSKFKEIEKGRIQSII</sequence>
<keyword evidence="1" id="KW-0472">Membrane</keyword>
<evidence type="ECO:0000256" key="1">
    <source>
        <dbReference type="SAM" id="Phobius"/>
    </source>
</evidence>